<evidence type="ECO:0000313" key="2">
    <source>
        <dbReference type="Proteomes" id="UP001057375"/>
    </source>
</evidence>
<protein>
    <submittedName>
        <fullName evidence="1">Uncharacterized protein</fullName>
    </submittedName>
</protein>
<organism evidence="1 2">
    <name type="scientific">Aduncisulcus paluster</name>
    <dbReference type="NCBI Taxonomy" id="2918883"/>
    <lineage>
        <taxon>Eukaryota</taxon>
        <taxon>Metamonada</taxon>
        <taxon>Carpediemonas-like organisms</taxon>
        <taxon>Aduncisulcus</taxon>
    </lineage>
</organism>
<accession>A0ABQ5L0G5</accession>
<reference evidence="1" key="1">
    <citation type="submission" date="2022-03" db="EMBL/GenBank/DDBJ databases">
        <title>Draft genome sequence of Aduncisulcus paluster, a free-living microaerophilic Fornicata.</title>
        <authorList>
            <person name="Yuyama I."/>
            <person name="Kume K."/>
            <person name="Tamura T."/>
            <person name="Inagaki Y."/>
            <person name="Hashimoto T."/>
        </authorList>
    </citation>
    <scope>NUCLEOTIDE SEQUENCE</scope>
    <source>
        <strain evidence="1">NY0171</strain>
    </source>
</reference>
<dbReference type="EMBL" id="BQXS01011438">
    <property type="protein sequence ID" value="GKT37289.1"/>
    <property type="molecule type" value="Genomic_DNA"/>
</dbReference>
<sequence length="268" mass="30770">MTRSSKVQIIKPKFLHIGDVDCIPIPRDYLTILSPNFGKIKAKIFGETWFCWRAPKVVNMLVGGQNMKDFTHIYIPFSISTAIKGAYICLSSLTSPPSHLIFSFTSSKKERIFKRYEFPELKRDCYWFFLSIDLLDVVLCKIEGKTREDEPYVIRSLCFVREETPHEANDRISREKLWSDALTVESMFVKEGDLMSKGRDSVPIPRLDPKVINPAFLMVSGTKKIFSKESIHYDQSLDAHKMLKGEGFVELSHISIPFPFPSDLQGAY</sequence>
<proteinExistence type="predicted"/>
<dbReference type="Proteomes" id="UP001057375">
    <property type="component" value="Unassembled WGS sequence"/>
</dbReference>
<keyword evidence="2" id="KW-1185">Reference proteome</keyword>
<gene>
    <name evidence="1" type="ORF">ADUPG1_010108</name>
</gene>
<comment type="caution">
    <text evidence="1">The sequence shown here is derived from an EMBL/GenBank/DDBJ whole genome shotgun (WGS) entry which is preliminary data.</text>
</comment>
<evidence type="ECO:0000313" key="1">
    <source>
        <dbReference type="EMBL" id="GKT37289.1"/>
    </source>
</evidence>
<name>A0ABQ5L0G5_9EUKA</name>
<feature type="non-terminal residue" evidence="1">
    <location>
        <position position="268"/>
    </location>
</feature>